<gene>
    <name evidence="1" type="ORF">PQU94_12135</name>
</gene>
<dbReference type="Proteomes" id="UP001216595">
    <property type="component" value="Unassembled WGS sequence"/>
</dbReference>
<organism evidence="1 2">
    <name type="scientific">Asticcacaulis currens</name>
    <dbReference type="NCBI Taxonomy" id="2984210"/>
    <lineage>
        <taxon>Bacteria</taxon>
        <taxon>Pseudomonadati</taxon>
        <taxon>Pseudomonadota</taxon>
        <taxon>Alphaproteobacteria</taxon>
        <taxon>Caulobacterales</taxon>
        <taxon>Caulobacteraceae</taxon>
        <taxon>Asticcacaulis</taxon>
    </lineage>
</organism>
<evidence type="ECO:0000313" key="1">
    <source>
        <dbReference type="EMBL" id="MDC7695027.1"/>
    </source>
</evidence>
<sequence>MTLSSDIQIRKTKCIWFEDAALDSLGHPVGIHSVVTPIEVIHQNYAENEPPIVVQPGDRLLVLGIADGNRDFLWAEIDDKSLAFASADICVPASKVRNVYEVGEGSA</sequence>
<dbReference type="RefSeq" id="WP_272741722.1">
    <property type="nucleotide sequence ID" value="NZ_JAQQKW010000006.1"/>
</dbReference>
<evidence type="ECO:0000313" key="2">
    <source>
        <dbReference type="Proteomes" id="UP001216595"/>
    </source>
</evidence>
<reference evidence="1 2" key="1">
    <citation type="submission" date="2023-01" db="EMBL/GenBank/DDBJ databases">
        <title>Novel species of the genus Asticcacaulis isolated from rivers.</title>
        <authorList>
            <person name="Lu H."/>
        </authorList>
    </citation>
    <scope>NUCLEOTIDE SEQUENCE [LARGE SCALE GENOMIC DNA]</scope>
    <source>
        <strain evidence="1 2">DXS10W</strain>
    </source>
</reference>
<name>A0ABT5IFQ9_9CAUL</name>
<proteinExistence type="predicted"/>
<dbReference type="EMBL" id="JAQQKW010000006">
    <property type="protein sequence ID" value="MDC7695027.1"/>
    <property type="molecule type" value="Genomic_DNA"/>
</dbReference>
<accession>A0ABT5IFQ9</accession>
<keyword evidence="2" id="KW-1185">Reference proteome</keyword>
<comment type="caution">
    <text evidence="1">The sequence shown here is derived from an EMBL/GenBank/DDBJ whole genome shotgun (WGS) entry which is preliminary data.</text>
</comment>
<protein>
    <submittedName>
        <fullName evidence="1">Uncharacterized protein</fullName>
    </submittedName>
</protein>